<dbReference type="SMART" id="SM00906">
    <property type="entry name" value="Fungal_trans"/>
    <property type="match status" value="1"/>
</dbReference>
<evidence type="ECO:0000313" key="7">
    <source>
        <dbReference type="EMBL" id="KAF3144198.1"/>
    </source>
</evidence>
<dbReference type="EMBL" id="WIQZ01000007">
    <property type="protein sequence ID" value="KAF3144198.1"/>
    <property type="molecule type" value="Genomic_DNA"/>
</dbReference>
<name>A0A7C8K465_ORBOL</name>
<evidence type="ECO:0000313" key="8">
    <source>
        <dbReference type="Proteomes" id="UP000480548"/>
    </source>
</evidence>
<dbReference type="GO" id="GO:0000981">
    <property type="term" value="F:DNA-binding transcription factor activity, RNA polymerase II-specific"/>
    <property type="evidence" value="ECO:0007669"/>
    <property type="project" value="InterPro"/>
</dbReference>
<dbReference type="InterPro" id="IPR001138">
    <property type="entry name" value="Zn2Cys6_DnaBD"/>
</dbReference>
<evidence type="ECO:0000256" key="1">
    <source>
        <dbReference type="ARBA" id="ARBA00004123"/>
    </source>
</evidence>
<dbReference type="InterPro" id="IPR036864">
    <property type="entry name" value="Zn2-C6_fun-type_DNA-bd_sf"/>
</dbReference>
<feature type="domain" description="Zn(2)-C6 fungal-type" evidence="6">
    <location>
        <begin position="41"/>
        <end position="72"/>
    </location>
</feature>
<dbReference type="CDD" id="cd12148">
    <property type="entry name" value="fungal_TF_MHR"/>
    <property type="match status" value="1"/>
</dbReference>
<dbReference type="AlphaFoldDB" id="A0A7C8K465"/>
<keyword evidence="4" id="KW-0539">Nucleus</keyword>
<sequence>MDGNNNLEAVPEDDLVVIPRPQNPQGQNNKRAFQKRRRSRACDACRLRKTKCDAPPEGTCSSCASASLLCKFSDPESEKKKIGPARRLRMLETTVQELNEKLKIAEAKLQSGERSSIDASTPEIPSSSSDIALTTTNRRADSPSNSNSTATGNSPSDRSPRLSISQPPRRVSYDISTNEDLFVGTTSGLGFLASIQEYVERLGYDTTSLLDAWKTAEAKSFPTNPPIYNDDSQMRDLRAFLPPKPTGQKLLSIFHHSTARYLSFSSTIKSQNYPNVACRVAPIFYWPIILTKFERAYDAPIYPTDQSAVTGVFCVLMAIYAYASLCSDDLDAFEAPIYNSRQFDRRGWHFYEYAKKFHDLSQPMYSIADVEVLMVTGMYLDLSALPSPAWMTIGSLARVCQDLGLHRKPAEGKFTPPEYEHRSRMFWCAFLLDRKLALQFGRPPILDEEEIDMDEPGMNDTSDLIHLAFDAAPGGSNTFVGSALFRQMISNSRYIDPILRLNAEPGNEQQVEHRIYEIEQKLDAIEASFPEGIFDWENSKPLDPVLVKHAVLAMATRLSMYRHFTDASLDRKLRTRCFIRSVEVGKSTVHLLNRMMKYPDWERGFRLYQSELCYQHTFKVSIIILLASTIFAKPFQVATSGELDTCLKALRAAAPSRPTVQQSLHMFDEVAKILKNEYRSSGYVNHIDGSSSTMSFNNHYNPPATSFDISLSPTSITSSAPGPSIPTTISADHKSLYIAPVVPSNDLRVDPPIVPKFWPTYESYGRAGLGFSNLKLPSPSEHSNWLNHIDPSYWTLMENVLSHEANIHEPKRQ</sequence>
<dbReference type="PROSITE" id="PS50048">
    <property type="entry name" value="ZN2_CY6_FUNGAL_2"/>
    <property type="match status" value="1"/>
</dbReference>
<evidence type="ECO:0000256" key="2">
    <source>
        <dbReference type="ARBA" id="ARBA00022723"/>
    </source>
</evidence>
<dbReference type="Proteomes" id="UP000480548">
    <property type="component" value="Unassembled WGS sequence"/>
</dbReference>
<gene>
    <name evidence="7" type="ORF">TWF703_009493</name>
</gene>
<dbReference type="GO" id="GO:0006351">
    <property type="term" value="P:DNA-templated transcription"/>
    <property type="evidence" value="ECO:0007669"/>
    <property type="project" value="InterPro"/>
</dbReference>
<feature type="region of interest" description="Disordered" evidence="5">
    <location>
        <begin position="110"/>
        <end position="170"/>
    </location>
</feature>
<evidence type="ECO:0000256" key="5">
    <source>
        <dbReference type="SAM" id="MobiDB-lite"/>
    </source>
</evidence>
<dbReference type="Pfam" id="PF04082">
    <property type="entry name" value="Fungal_trans"/>
    <property type="match status" value="1"/>
</dbReference>
<organism evidence="7 8">
    <name type="scientific">Orbilia oligospora</name>
    <name type="common">Nematode-trapping fungus</name>
    <name type="synonym">Arthrobotrys oligospora</name>
    <dbReference type="NCBI Taxonomy" id="2813651"/>
    <lineage>
        <taxon>Eukaryota</taxon>
        <taxon>Fungi</taxon>
        <taxon>Dikarya</taxon>
        <taxon>Ascomycota</taxon>
        <taxon>Pezizomycotina</taxon>
        <taxon>Orbiliomycetes</taxon>
        <taxon>Orbiliales</taxon>
        <taxon>Orbiliaceae</taxon>
        <taxon>Orbilia</taxon>
    </lineage>
</organism>
<dbReference type="PANTHER" id="PTHR46910">
    <property type="entry name" value="TRANSCRIPTION FACTOR PDR1"/>
    <property type="match status" value="1"/>
</dbReference>
<dbReference type="Gene3D" id="4.10.240.10">
    <property type="entry name" value="Zn(2)-C6 fungal-type DNA-binding domain"/>
    <property type="match status" value="1"/>
</dbReference>
<keyword evidence="3" id="KW-0238">DNA-binding</keyword>
<evidence type="ECO:0000259" key="6">
    <source>
        <dbReference type="PROSITE" id="PS50048"/>
    </source>
</evidence>
<feature type="compositionally biased region" description="Polar residues" evidence="5">
    <location>
        <begin position="112"/>
        <end position="166"/>
    </location>
</feature>
<feature type="region of interest" description="Disordered" evidence="5">
    <location>
        <begin position="1"/>
        <end position="35"/>
    </location>
</feature>
<dbReference type="InterPro" id="IPR007219">
    <property type="entry name" value="XnlR_reg_dom"/>
</dbReference>
<protein>
    <recommendedName>
        <fullName evidence="6">Zn(2)-C6 fungal-type domain-containing protein</fullName>
    </recommendedName>
</protein>
<dbReference type="PANTHER" id="PTHR46910:SF3">
    <property type="entry name" value="HALOTOLERANCE PROTEIN 9-RELATED"/>
    <property type="match status" value="1"/>
</dbReference>
<proteinExistence type="predicted"/>
<dbReference type="GO" id="GO:0008270">
    <property type="term" value="F:zinc ion binding"/>
    <property type="evidence" value="ECO:0007669"/>
    <property type="project" value="InterPro"/>
</dbReference>
<dbReference type="PROSITE" id="PS00463">
    <property type="entry name" value="ZN2_CY6_FUNGAL_1"/>
    <property type="match status" value="1"/>
</dbReference>
<evidence type="ECO:0000256" key="4">
    <source>
        <dbReference type="ARBA" id="ARBA00023242"/>
    </source>
</evidence>
<dbReference type="InterPro" id="IPR050987">
    <property type="entry name" value="AtrR-like"/>
</dbReference>
<dbReference type="CDD" id="cd00067">
    <property type="entry name" value="GAL4"/>
    <property type="match status" value="1"/>
</dbReference>
<dbReference type="GO" id="GO:0005634">
    <property type="term" value="C:nucleus"/>
    <property type="evidence" value="ECO:0007669"/>
    <property type="project" value="UniProtKB-SubCell"/>
</dbReference>
<evidence type="ECO:0000256" key="3">
    <source>
        <dbReference type="ARBA" id="ARBA00023125"/>
    </source>
</evidence>
<comment type="caution">
    <text evidence="7">The sequence shown here is derived from an EMBL/GenBank/DDBJ whole genome shotgun (WGS) entry which is preliminary data.</text>
</comment>
<keyword evidence="2" id="KW-0479">Metal-binding</keyword>
<comment type="subcellular location">
    <subcellularLocation>
        <location evidence="1">Nucleus</location>
    </subcellularLocation>
</comment>
<accession>A0A7C8K465</accession>
<dbReference type="SUPFAM" id="SSF57701">
    <property type="entry name" value="Zn2/Cys6 DNA-binding domain"/>
    <property type="match status" value="1"/>
</dbReference>
<dbReference type="Pfam" id="PF00172">
    <property type="entry name" value="Zn_clus"/>
    <property type="match status" value="1"/>
</dbReference>
<dbReference type="GO" id="GO:0003677">
    <property type="term" value="F:DNA binding"/>
    <property type="evidence" value="ECO:0007669"/>
    <property type="project" value="UniProtKB-KW"/>
</dbReference>
<dbReference type="SMART" id="SM00066">
    <property type="entry name" value="GAL4"/>
    <property type="match status" value="1"/>
</dbReference>
<reference evidence="7 8" key="1">
    <citation type="submission" date="2019-06" db="EMBL/GenBank/DDBJ databases">
        <authorList>
            <person name="Palmer J.M."/>
        </authorList>
    </citation>
    <scope>NUCLEOTIDE SEQUENCE [LARGE SCALE GENOMIC DNA]</scope>
    <source>
        <strain evidence="7 8">TWF703</strain>
    </source>
</reference>